<name>A0A5B7GNQ1_PORTR</name>
<dbReference type="AlphaFoldDB" id="A0A5B7GNQ1"/>
<reference evidence="1 2" key="1">
    <citation type="submission" date="2019-05" db="EMBL/GenBank/DDBJ databases">
        <title>Another draft genome of Portunus trituberculatus and its Hox gene families provides insights of decapod evolution.</title>
        <authorList>
            <person name="Jeong J.-H."/>
            <person name="Song I."/>
            <person name="Kim S."/>
            <person name="Choi T."/>
            <person name="Kim D."/>
            <person name="Ryu S."/>
            <person name="Kim W."/>
        </authorList>
    </citation>
    <scope>NUCLEOTIDE SEQUENCE [LARGE SCALE GENOMIC DNA]</scope>
    <source>
        <tissue evidence="1">Muscle</tissue>
    </source>
</reference>
<evidence type="ECO:0000313" key="1">
    <source>
        <dbReference type="EMBL" id="MPC59193.1"/>
    </source>
</evidence>
<keyword evidence="2" id="KW-1185">Reference proteome</keyword>
<evidence type="ECO:0000313" key="2">
    <source>
        <dbReference type="Proteomes" id="UP000324222"/>
    </source>
</evidence>
<accession>A0A5B7GNQ1</accession>
<organism evidence="1 2">
    <name type="scientific">Portunus trituberculatus</name>
    <name type="common">Swimming crab</name>
    <name type="synonym">Neptunus trituberculatus</name>
    <dbReference type="NCBI Taxonomy" id="210409"/>
    <lineage>
        <taxon>Eukaryota</taxon>
        <taxon>Metazoa</taxon>
        <taxon>Ecdysozoa</taxon>
        <taxon>Arthropoda</taxon>
        <taxon>Crustacea</taxon>
        <taxon>Multicrustacea</taxon>
        <taxon>Malacostraca</taxon>
        <taxon>Eumalacostraca</taxon>
        <taxon>Eucarida</taxon>
        <taxon>Decapoda</taxon>
        <taxon>Pleocyemata</taxon>
        <taxon>Brachyura</taxon>
        <taxon>Eubrachyura</taxon>
        <taxon>Portunoidea</taxon>
        <taxon>Portunidae</taxon>
        <taxon>Portuninae</taxon>
        <taxon>Portunus</taxon>
    </lineage>
</organism>
<dbReference type="EMBL" id="VSRR010016341">
    <property type="protein sequence ID" value="MPC59193.1"/>
    <property type="molecule type" value="Genomic_DNA"/>
</dbReference>
<dbReference type="Proteomes" id="UP000324222">
    <property type="component" value="Unassembled WGS sequence"/>
</dbReference>
<protein>
    <submittedName>
        <fullName evidence="1">Uncharacterized protein</fullName>
    </submittedName>
</protein>
<proteinExistence type="predicted"/>
<sequence length="79" mass="8821">MPLRDTASVSFISQSATWGGITEWIIFSFKLRSSSSCRRTSKDCPMLMKVPLIRTCGSSRANSVLPPSILYPSYARYVL</sequence>
<gene>
    <name evidence="1" type="ORF">E2C01_053209</name>
</gene>
<comment type="caution">
    <text evidence="1">The sequence shown here is derived from an EMBL/GenBank/DDBJ whole genome shotgun (WGS) entry which is preliminary data.</text>
</comment>